<gene>
    <name evidence="2" type="ORF">VNO77_39134</name>
</gene>
<reference evidence="2 3" key="1">
    <citation type="submission" date="2024-01" db="EMBL/GenBank/DDBJ databases">
        <title>The genomes of 5 underutilized Papilionoideae crops provide insights into root nodulation and disease resistanc.</title>
        <authorList>
            <person name="Jiang F."/>
        </authorList>
    </citation>
    <scope>NUCLEOTIDE SEQUENCE [LARGE SCALE GENOMIC DNA]</scope>
    <source>
        <strain evidence="2">LVBAO_FW01</strain>
        <tissue evidence="2">Leaves</tissue>
    </source>
</reference>
<proteinExistence type="predicted"/>
<evidence type="ECO:0000256" key="1">
    <source>
        <dbReference type="SAM" id="MobiDB-lite"/>
    </source>
</evidence>
<protein>
    <submittedName>
        <fullName evidence="2">Uncharacterized protein</fullName>
    </submittedName>
</protein>
<organism evidence="2 3">
    <name type="scientific">Canavalia gladiata</name>
    <name type="common">Sword bean</name>
    <name type="synonym">Dolichos gladiatus</name>
    <dbReference type="NCBI Taxonomy" id="3824"/>
    <lineage>
        <taxon>Eukaryota</taxon>
        <taxon>Viridiplantae</taxon>
        <taxon>Streptophyta</taxon>
        <taxon>Embryophyta</taxon>
        <taxon>Tracheophyta</taxon>
        <taxon>Spermatophyta</taxon>
        <taxon>Magnoliopsida</taxon>
        <taxon>eudicotyledons</taxon>
        <taxon>Gunneridae</taxon>
        <taxon>Pentapetalae</taxon>
        <taxon>rosids</taxon>
        <taxon>fabids</taxon>
        <taxon>Fabales</taxon>
        <taxon>Fabaceae</taxon>
        <taxon>Papilionoideae</taxon>
        <taxon>50 kb inversion clade</taxon>
        <taxon>NPAAA clade</taxon>
        <taxon>indigoferoid/millettioid clade</taxon>
        <taxon>Phaseoleae</taxon>
        <taxon>Canavalia</taxon>
    </lineage>
</organism>
<evidence type="ECO:0000313" key="3">
    <source>
        <dbReference type="Proteomes" id="UP001367508"/>
    </source>
</evidence>
<keyword evidence="3" id="KW-1185">Reference proteome</keyword>
<evidence type="ECO:0000313" key="2">
    <source>
        <dbReference type="EMBL" id="KAK7313928.1"/>
    </source>
</evidence>
<comment type="caution">
    <text evidence="2">The sequence shown here is derived from an EMBL/GenBank/DDBJ whole genome shotgun (WGS) entry which is preliminary data.</text>
</comment>
<sequence>MERETGYGGLTNVELVTRAPLVAYAGHSDHSHTPGQPNRAHDQVRDMGNDIKPIIGEVKSAYVKPKFMAFLLMNWAWPRTIIPYRSDQTIQQPSGAQEY</sequence>
<dbReference type="AlphaFoldDB" id="A0AAN9KC15"/>
<dbReference type="Proteomes" id="UP001367508">
    <property type="component" value="Unassembled WGS sequence"/>
</dbReference>
<feature type="region of interest" description="Disordered" evidence="1">
    <location>
        <begin position="25"/>
        <end position="44"/>
    </location>
</feature>
<dbReference type="EMBL" id="JAYMYQ010000009">
    <property type="protein sequence ID" value="KAK7313928.1"/>
    <property type="molecule type" value="Genomic_DNA"/>
</dbReference>
<name>A0AAN9KC15_CANGL</name>
<accession>A0AAN9KC15</accession>